<feature type="region of interest" description="Disordered" evidence="1">
    <location>
        <begin position="1"/>
        <end position="375"/>
    </location>
</feature>
<feature type="compositionally biased region" description="Low complexity" evidence="1">
    <location>
        <begin position="25"/>
        <end position="36"/>
    </location>
</feature>
<feature type="compositionally biased region" description="Low complexity" evidence="1">
    <location>
        <begin position="351"/>
        <end position="368"/>
    </location>
</feature>
<dbReference type="PANTHER" id="PTHR22794:SF2">
    <property type="entry name" value="THAP DOMAIN-CONTAINING PROTEIN 11"/>
    <property type="match status" value="1"/>
</dbReference>
<feature type="compositionally biased region" description="Basic and acidic residues" evidence="1">
    <location>
        <begin position="85"/>
        <end position="95"/>
    </location>
</feature>
<evidence type="ECO:0000313" key="3">
    <source>
        <dbReference type="Proteomes" id="UP001316803"/>
    </source>
</evidence>
<comment type="caution">
    <text evidence="2">The sequence shown here is derived from an EMBL/GenBank/DDBJ whole genome shotgun (WGS) entry which is preliminary data.</text>
</comment>
<feature type="compositionally biased region" description="Basic and acidic residues" evidence="1">
    <location>
        <begin position="279"/>
        <end position="290"/>
    </location>
</feature>
<feature type="region of interest" description="Disordered" evidence="1">
    <location>
        <begin position="421"/>
        <end position="519"/>
    </location>
</feature>
<keyword evidence="3" id="KW-1185">Reference proteome</keyword>
<evidence type="ECO:0000313" key="2">
    <source>
        <dbReference type="EMBL" id="KAK5956736.1"/>
    </source>
</evidence>
<feature type="compositionally biased region" description="Polar residues" evidence="1">
    <location>
        <begin position="259"/>
        <end position="278"/>
    </location>
</feature>
<accession>A0AAN8IAH2</accession>
<feature type="compositionally biased region" description="Basic and acidic residues" evidence="1">
    <location>
        <begin position="458"/>
        <end position="471"/>
    </location>
</feature>
<protein>
    <submittedName>
        <fullName evidence="2">Uncharacterized protein</fullName>
    </submittedName>
</protein>
<feature type="compositionally biased region" description="Polar residues" evidence="1">
    <location>
        <begin position="325"/>
        <end position="334"/>
    </location>
</feature>
<evidence type="ECO:0000256" key="1">
    <source>
        <dbReference type="SAM" id="MobiDB-lite"/>
    </source>
</evidence>
<dbReference type="GO" id="GO:0031931">
    <property type="term" value="C:TORC1 complex"/>
    <property type="evidence" value="ECO:0007669"/>
    <property type="project" value="TreeGrafter"/>
</dbReference>
<feature type="compositionally biased region" description="Low complexity" evidence="1">
    <location>
        <begin position="203"/>
        <end position="218"/>
    </location>
</feature>
<dbReference type="Proteomes" id="UP001316803">
    <property type="component" value="Unassembled WGS sequence"/>
</dbReference>
<reference evidence="2 3" key="1">
    <citation type="submission" date="2022-12" db="EMBL/GenBank/DDBJ databases">
        <title>Genomic features and morphological characterization of a novel Knufia sp. strain isolated from spacecraft assembly facility.</title>
        <authorList>
            <person name="Teixeira M."/>
            <person name="Chander A.M."/>
            <person name="Stajich J.E."/>
            <person name="Venkateswaran K."/>
        </authorList>
    </citation>
    <scope>NUCLEOTIDE SEQUENCE [LARGE SCALE GENOMIC DNA]</scope>
    <source>
        <strain evidence="2 3">FJI-L2-BK-P2</strain>
    </source>
</reference>
<name>A0AAN8IAH2_9EURO</name>
<feature type="compositionally biased region" description="Polar residues" evidence="1">
    <location>
        <begin position="219"/>
        <end position="240"/>
    </location>
</feature>
<dbReference type="AlphaFoldDB" id="A0AAN8IAH2"/>
<feature type="compositionally biased region" description="Polar residues" evidence="1">
    <location>
        <begin position="61"/>
        <end position="72"/>
    </location>
</feature>
<gene>
    <name evidence="2" type="ORF">OHC33_002223</name>
</gene>
<dbReference type="PANTHER" id="PTHR22794">
    <property type="entry name" value="THAP DOMAIN PROTEIN 11"/>
    <property type="match status" value="1"/>
</dbReference>
<organism evidence="2 3">
    <name type="scientific">Knufia fluminis</name>
    <dbReference type="NCBI Taxonomy" id="191047"/>
    <lineage>
        <taxon>Eukaryota</taxon>
        <taxon>Fungi</taxon>
        <taxon>Dikarya</taxon>
        <taxon>Ascomycota</taxon>
        <taxon>Pezizomycotina</taxon>
        <taxon>Eurotiomycetes</taxon>
        <taxon>Chaetothyriomycetidae</taxon>
        <taxon>Chaetothyriales</taxon>
        <taxon>Trichomeriaceae</taxon>
        <taxon>Knufia</taxon>
    </lineage>
</organism>
<dbReference type="GO" id="GO:0000329">
    <property type="term" value="C:fungal-type vacuole membrane"/>
    <property type="evidence" value="ECO:0007669"/>
    <property type="project" value="TreeGrafter"/>
</dbReference>
<proteinExistence type="predicted"/>
<feature type="compositionally biased region" description="Polar residues" evidence="1">
    <location>
        <begin position="124"/>
        <end position="142"/>
    </location>
</feature>
<feature type="compositionally biased region" description="Acidic residues" evidence="1">
    <location>
        <begin position="109"/>
        <end position="119"/>
    </location>
</feature>
<dbReference type="EMBL" id="JAKLMC020000004">
    <property type="protein sequence ID" value="KAK5956736.1"/>
    <property type="molecule type" value="Genomic_DNA"/>
</dbReference>
<sequence>MPKKSMSQVYGEGRHHKRGKSGQISPSASPKTTAAAHIKRNSSHVVLPKNRSAGNLRKNKSATTLTALNRNLSRGGLNKLGAPAEQKEQKAKQEQQQKQGVFDLGNASSEEEEEAEWEDSTASPELTRNNSKVSTPARSHTPNGEPVPKPPEQQAEVEVPEKTSSPPEPSIKNNRSAPNLRYERSFSQDQPRQNPALLQLNGRSRAPPAMTTATARSSQLNLNRSDSQRSLLKSSRTSLETSEDSAKTGNAPRTPATPGLTTESSGSAGVSHFLTNHESSQRTSRERNGSDTDESVSDFMATYKPQPSESPEKPRTNINRARLATQPSRTQQKLELQRREVMRGGGPPPTSSGGMALSVGSSVSIHSRSASKGRNRSMAGEYKAIKADYENAVKQLTVVRRFRNPILESLNRLKQNGGVLSAEASATTVPGKADQKRPPSRHGRMAPTGPAASTTNIAERDHATNGGEHAKSVAFKPTTHRDSRVSFQLSRQGSHDDILTTSAGSPDAHHDDLDDGLSPKEALIRRMWESRIHVA</sequence>